<dbReference type="Pfam" id="PF01237">
    <property type="entry name" value="Oxysterol_BP"/>
    <property type="match status" value="1"/>
</dbReference>
<dbReference type="GO" id="GO:0006897">
    <property type="term" value="P:endocytosis"/>
    <property type="evidence" value="ECO:0007669"/>
    <property type="project" value="TreeGrafter"/>
</dbReference>
<dbReference type="InterPro" id="IPR001849">
    <property type="entry name" value="PH_domain"/>
</dbReference>
<sequence length="1427" mass="158194">MAPPFRVREHRILGQHIREYPGATAHGDDEALQIVIKQYTPIDNPIPQPGDVTIIATHANAHGKELYEPLWEELHARSCSAKFRIRSIWVADSAQQGASYIANETRLGNDPHWFDHSRDLLQMVNHFREQMPTPIVGVGHSAGGAQILFLSHLHPRLLHSIVLIEPSLNVGTPRRAAKLVTLNAKYAVFRQDAWPSRLEAAAWFSKNPVYKDWDPRVMSQLLRYELRQMPTLIHPNADVDNAVTLRTPKYQEAFFAVRPNFDRVSMNKPASAEERITHPDIDPESPYQFLFYRIEARQAFFLLKTVRPSVLFVHGEKSLFAMPDVRAERVSITGTGPGGNGGAQLGRVKEIVLPGGHFVVMELVNETATSIADFLGDELRRWKENERSFKEQWERNDARQKQMVGDRWTQVLNNTDKPQREGKNMAGMEQLEIHSKSYLVRWVNVKGGHTISWSIQPHKKSINFGIFKHPSSGNALTPKLPSSTFEPPLTPGLRPQDAIQDAAASRNASSTAAEKLQSIGLIPISWYGTCEPNKVSMGTWDVLVNEGGMYALVFDNTFAKQLSKTATFVLLTYPTNAPPQSSHHMRHVLAQSSGSSGCLKAKSSPKMIPVQHDSSDSLNQVGSADSGIPASISPLHQSHGDSESCVESNFYTGVLQKRRRKRHQGYARRFFSLDFTTSTLSYYHNRNTLALRGSVPLSLAAVGANGKTREISIDSGAEVWHLKASNQKDFEAWEAALEFASSNAMSTATPVVGPPLDPLLRRQSQSGAVVNVEEDREWAMVEGLVGRVAGSRDAVRRLAKDTDPKYLPVKSLSPSNSDGNMDSHVLRPPRSGEQSPPEHSSSAGYFKDAQSRPFWKRKTSGGRRSSGVFKRSVSAQSSVPAPRAVSPCTDRTSSIAPRPYLQAFPEESLHDHCMALLRDLDSVIIDFTKLIAESKRRRMPMPAPAASRLSVDSQRSQEYFDAEPGEAWQLLEIHQETDDEGVRSDHDLVADEDDWASASDVEGSGGLGREDTSTEGAAMLFPPKAKSLAPLPIATTRRRTTIPPPKVNPPSLIGFLRKNVGKDFSTISMPVSANEPTSFLQRAAEQMEYSSLLDSAVAADAPSGERLLYITAFAISSLSGSRARERAVRKPFNPMLGETFELVREDKGYRFISEKVSHRPVRLACHAESTQWALTQSPMPTQKFWGKSAELVTEGKVRVALHSTGDRFSWTQATCFLRNIIAGEKYVEPVGTMTIMNETTGQQAIVTFKSGGMFSGRSEEVIVQTLGPQGEELPKGLIGKWTSSLTITENGMAASKPIWTVGDLVPNPAKTYGLTSFAASINEITPIEEGKLPPTDSRLRPDQRAAEQGDLDTAEGLKARLEEAQRERRKGLEERGVGWTPKWFSKVEGLEGLGEEVWRLRGGREGYWEERERGRGEWRSVEAVFAV</sequence>
<reference evidence="11" key="1">
    <citation type="submission" date="2017-03" db="EMBL/GenBank/DDBJ databases">
        <authorList>
            <person name="Sharma R."/>
            <person name="Thines M."/>
        </authorList>
    </citation>
    <scope>NUCLEOTIDE SEQUENCE [LARGE SCALE GENOMIC DNA]</scope>
</reference>
<evidence type="ECO:0000259" key="9">
    <source>
        <dbReference type="PROSITE" id="PS50003"/>
    </source>
</evidence>
<dbReference type="GO" id="GO:0034727">
    <property type="term" value="P:piecemeal microautophagy of the nucleus"/>
    <property type="evidence" value="ECO:0007669"/>
    <property type="project" value="TreeGrafter"/>
</dbReference>
<dbReference type="GO" id="GO:0035621">
    <property type="term" value="P:ER to Golgi ceramide transport"/>
    <property type="evidence" value="ECO:0007669"/>
    <property type="project" value="TreeGrafter"/>
</dbReference>
<accession>A0A1W5CRW4</accession>
<keyword evidence="6" id="KW-0445">Lipid transport</keyword>
<dbReference type="FunFam" id="2.30.29.30:FF:000369">
    <property type="entry name" value="Oxysterol binding protein"/>
    <property type="match status" value="1"/>
</dbReference>
<evidence type="ECO:0000256" key="8">
    <source>
        <dbReference type="SAM" id="MobiDB-lite"/>
    </source>
</evidence>
<keyword evidence="4" id="KW-0963">Cytoplasm</keyword>
<dbReference type="SUPFAM" id="SSF53474">
    <property type="entry name" value="alpha/beta-Hydrolases"/>
    <property type="match status" value="1"/>
</dbReference>
<feature type="region of interest" description="Disordered" evidence="8">
    <location>
        <begin position="1328"/>
        <end position="1355"/>
    </location>
</feature>
<dbReference type="SUPFAM" id="SSF101576">
    <property type="entry name" value="Supernatant protein factor (SPF), C-terminal domain"/>
    <property type="match status" value="1"/>
</dbReference>
<evidence type="ECO:0000256" key="5">
    <source>
        <dbReference type="ARBA" id="ARBA00022553"/>
    </source>
</evidence>
<evidence type="ECO:0000256" key="2">
    <source>
        <dbReference type="ARBA" id="ARBA00008842"/>
    </source>
</evidence>
<evidence type="ECO:0000256" key="1">
    <source>
        <dbReference type="ARBA" id="ARBA00004496"/>
    </source>
</evidence>
<dbReference type="Gene3D" id="2.30.29.30">
    <property type="entry name" value="Pleckstrin-homology domain (PH domain)/Phosphotyrosine-binding domain (PTB)"/>
    <property type="match status" value="1"/>
</dbReference>
<dbReference type="FunFam" id="2.40.160.120:FF:000013">
    <property type="entry name" value="Oxysterol binding protein"/>
    <property type="match status" value="1"/>
</dbReference>
<dbReference type="EMBL" id="FWEW01000062">
    <property type="protein sequence ID" value="SLM33587.1"/>
    <property type="molecule type" value="Genomic_DNA"/>
</dbReference>
<dbReference type="Gene3D" id="3.30.70.3490">
    <property type="match status" value="1"/>
</dbReference>
<dbReference type="InterPro" id="IPR029058">
    <property type="entry name" value="AB_hydrolase_fold"/>
</dbReference>
<dbReference type="Gene3D" id="2.40.160.120">
    <property type="match status" value="1"/>
</dbReference>
<dbReference type="Gene3D" id="3.40.50.1820">
    <property type="entry name" value="alpha/beta hydrolase"/>
    <property type="match status" value="1"/>
</dbReference>
<keyword evidence="7" id="KW-0446">Lipid-binding</keyword>
<keyword evidence="11" id="KW-1185">Reference proteome</keyword>
<feature type="region of interest" description="Disordered" evidence="8">
    <location>
        <begin position="805"/>
        <end position="891"/>
    </location>
</feature>
<dbReference type="GO" id="GO:0030011">
    <property type="term" value="P:maintenance of cell polarity"/>
    <property type="evidence" value="ECO:0007669"/>
    <property type="project" value="TreeGrafter"/>
</dbReference>
<evidence type="ECO:0000313" key="10">
    <source>
        <dbReference type="EMBL" id="SLM33587.1"/>
    </source>
</evidence>
<dbReference type="GO" id="GO:0005886">
    <property type="term" value="C:plasma membrane"/>
    <property type="evidence" value="ECO:0007669"/>
    <property type="project" value="TreeGrafter"/>
</dbReference>
<dbReference type="InterPro" id="IPR000073">
    <property type="entry name" value="AB_hydrolase_1"/>
</dbReference>
<dbReference type="SUPFAM" id="SSF144000">
    <property type="entry name" value="Oxysterol-binding protein-like"/>
    <property type="match status" value="1"/>
</dbReference>
<comment type="similarity">
    <text evidence="2">Belongs to the OSBP family.</text>
</comment>
<dbReference type="CDD" id="cd13289">
    <property type="entry name" value="PH_Osh3p_yeast"/>
    <property type="match status" value="1"/>
</dbReference>
<evidence type="ECO:0000256" key="4">
    <source>
        <dbReference type="ARBA" id="ARBA00022490"/>
    </source>
</evidence>
<dbReference type="SUPFAM" id="SSF50729">
    <property type="entry name" value="PH domain-like"/>
    <property type="match status" value="1"/>
</dbReference>
<dbReference type="InterPro" id="IPR036598">
    <property type="entry name" value="GOLD_dom_sf"/>
</dbReference>
<comment type="subcellular location">
    <subcellularLocation>
        <location evidence="1">Cytoplasm</location>
    </subcellularLocation>
</comment>
<feature type="region of interest" description="Disordered" evidence="8">
    <location>
        <begin position="990"/>
        <end position="1011"/>
    </location>
</feature>
<dbReference type="GO" id="GO:0097038">
    <property type="term" value="C:perinuclear endoplasmic reticulum"/>
    <property type="evidence" value="ECO:0007669"/>
    <property type="project" value="TreeGrafter"/>
</dbReference>
<dbReference type="Gene3D" id="2.60.120.680">
    <property type="entry name" value="GOLD domain"/>
    <property type="match status" value="1"/>
</dbReference>
<protein>
    <submittedName>
        <fullName evidence="10">Pleckstrin homology-like domain</fullName>
    </submittedName>
</protein>
<dbReference type="PROSITE" id="PS50003">
    <property type="entry name" value="PH_DOMAIN"/>
    <property type="match status" value="1"/>
</dbReference>
<dbReference type="PANTHER" id="PTHR10972:SF203">
    <property type="entry name" value="OXYSTEROL-BINDING PROTEIN HOMOLOG 3"/>
    <property type="match status" value="1"/>
</dbReference>
<dbReference type="GO" id="GO:0005829">
    <property type="term" value="C:cytosol"/>
    <property type="evidence" value="ECO:0007669"/>
    <property type="project" value="TreeGrafter"/>
</dbReference>
<evidence type="ECO:0000313" key="11">
    <source>
        <dbReference type="Proteomes" id="UP000192927"/>
    </source>
</evidence>
<dbReference type="SMART" id="SM00233">
    <property type="entry name" value="PH"/>
    <property type="match status" value="1"/>
</dbReference>
<evidence type="ECO:0000256" key="7">
    <source>
        <dbReference type="ARBA" id="ARBA00023121"/>
    </source>
</evidence>
<dbReference type="InterPro" id="IPR041680">
    <property type="entry name" value="PH_8"/>
</dbReference>
<dbReference type="PANTHER" id="PTHR10972">
    <property type="entry name" value="OXYSTEROL-BINDING PROTEIN-RELATED"/>
    <property type="match status" value="1"/>
</dbReference>
<organism evidence="10 11">
    <name type="scientific">Lasallia pustulata</name>
    <dbReference type="NCBI Taxonomy" id="136370"/>
    <lineage>
        <taxon>Eukaryota</taxon>
        <taxon>Fungi</taxon>
        <taxon>Dikarya</taxon>
        <taxon>Ascomycota</taxon>
        <taxon>Pezizomycotina</taxon>
        <taxon>Lecanoromycetes</taxon>
        <taxon>OSLEUM clade</taxon>
        <taxon>Umbilicariomycetidae</taxon>
        <taxon>Umbilicariales</taxon>
        <taxon>Umbilicariaceae</taxon>
        <taxon>Lasallia</taxon>
    </lineage>
</organism>
<keyword evidence="5" id="KW-0597">Phosphoprotein</keyword>
<feature type="compositionally biased region" description="Basic and acidic residues" evidence="8">
    <location>
        <begin position="1337"/>
        <end position="1347"/>
    </location>
</feature>
<dbReference type="GO" id="GO:0032934">
    <property type="term" value="F:sterol binding"/>
    <property type="evidence" value="ECO:0007669"/>
    <property type="project" value="TreeGrafter"/>
</dbReference>
<dbReference type="GO" id="GO:0032541">
    <property type="term" value="C:cortical endoplasmic reticulum"/>
    <property type="evidence" value="ECO:0007669"/>
    <property type="project" value="TreeGrafter"/>
</dbReference>
<dbReference type="InterPro" id="IPR000648">
    <property type="entry name" value="Oxysterol-bd"/>
</dbReference>
<dbReference type="GO" id="GO:0006887">
    <property type="term" value="P:exocytosis"/>
    <property type="evidence" value="ECO:0007669"/>
    <property type="project" value="TreeGrafter"/>
</dbReference>
<feature type="domain" description="PH" evidence="9">
    <location>
        <begin position="648"/>
        <end position="742"/>
    </location>
</feature>
<dbReference type="Pfam" id="PF15409">
    <property type="entry name" value="PH_8"/>
    <property type="match status" value="1"/>
</dbReference>
<name>A0A1W5CRW4_9LECA</name>
<dbReference type="Proteomes" id="UP000192927">
    <property type="component" value="Unassembled WGS sequence"/>
</dbReference>
<dbReference type="Pfam" id="PF12697">
    <property type="entry name" value="Abhydrolase_6"/>
    <property type="match status" value="1"/>
</dbReference>
<dbReference type="InterPro" id="IPR011993">
    <property type="entry name" value="PH-like_dom_sf"/>
</dbReference>
<evidence type="ECO:0000256" key="6">
    <source>
        <dbReference type="ARBA" id="ARBA00023055"/>
    </source>
</evidence>
<feature type="compositionally biased region" description="Polar residues" evidence="8">
    <location>
        <begin position="832"/>
        <end position="843"/>
    </location>
</feature>
<proteinExistence type="inferred from homology"/>
<dbReference type="InterPro" id="IPR037239">
    <property type="entry name" value="OSBP_sf"/>
</dbReference>
<keyword evidence="3" id="KW-0813">Transport</keyword>
<dbReference type="GO" id="GO:0120009">
    <property type="term" value="P:intermembrane lipid transfer"/>
    <property type="evidence" value="ECO:0007669"/>
    <property type="project" value="UniProtKB-ARBA"/>
</dbReference>
<evidence type="ECO:0000256" key="3">
    <source>
        <dbReference type="ARBA" id="ARBA00022448"/>
    </source>
</evidence>